<protein>
    <submittedName>
        <fullName evidence="1">Uncharacterized protein</fullName>
    </submittedName>
</protein>
<dbReference type="RefSeq" id="WP_395417050.1">
    <property type="nucleotide sequence ID" value="NZ_JBIPKE010000015.1"/>
</dbReference>
<sequence>MTERKRNVIRFLRHEEDRNLLLSNGSTELTVTGSEDDLGFYSLARSPAVRVSTVHVFFTLSFYSIVGYAAGCHGR</sequence>
<reference evidence="1 2" key="1">
    <citation type="journal article" date="2013" name="Int. J. Syst. Evol. Microbiol.">
        <title>Marinoscillum luteum sp. nov., isolated from marine sediment.</title>
        <authorList>
            <person name="Cha I.T."/>
            <person name="Park S.J."/>
            <person name="Kim S.J."/>
            <person name="Kim J.G."/>
            <person name="Jung M.Y."/>
            <person name="Shin K.S."/>
            <person name="Kwon K.K."/>
            <person name="Yang S.H."/>
            <person name="Seo Y.S."/>
            <person name="Rhee S.K."/>
        </authorList>
    </citation>
    <scope>NUCLEOTIDE SEQUENCE [LARGE SCALE GENOMIC DNA]</scope>
    <source>
        <strain evidence="1 2">KCTC 23939</strain>
    </source>
</reference>
<accession>A0ABW7N7L2</accession>
<name>A0ABW7N7L2_9BACT</name>
<evidence type="ECO:0000313" key="1">
    <source>
        <dbReference type="EMBL" id="MFH6983489.1"/>
    </source>
</evidence>
<keyword evidence="2" id="KW-1185">Reference proteome</keyword>
<proteinExistence type="predicted"/>
<evidence type="ECO:0000313" key="2">
    <source>
        <dbReference type="Proteomes" id="UP001610063"/>
    </source>
</evidence>
<gene>
    <name evidence="1" type="ORF">ACHKAR_08575</name>
</gene>
<comment type="caution">
    <text evidence="1">The sequence shown here is derived from an EMBL/GenBank/DDBJ whole genome shotgun (WGS) entry which is preliminary data.</text>
</comment>
<dbReference type="Proteomes" id="UP001610063">
    <property type="component" value="Unassembled WGS sequence"/>
</dbReference>
<dbReference type="EMBL" id="JBIPKE010000015">
    <property type="protein sequence ID" value="MFH6983489.1"/>
    <property type="molecule type" value="Genomic_DNA"/>
</dbReference>
<organism evidence="1 2">
    <name type="scientific">Marinoscillum luteum</name>
    <dbReference type="NCBI Taxonomy" id="861051"/>
    <lineage>
        <taxon>Bacteria</taxon>
        <taxon>Pseudomonadati</taxon>
        <taxon>Bacteroidota</taxon>
        <taxon>Cytophagia</taxon>
        <taxon>Cytophagales</taxon>
        <taxon>Reichenbachiellaceae</taxon>
        <taxon>Marinoscillum</taxon>
    </lineage>
</organism>